<feature type="non-terminal residue" evidence="3">
    <location>
        <position position="283"/>
    </location>
</feature>
<name>A0ABU6TUN2_9FABA</name>
<dbReference type="Pfam" id="PF08268">
    <property type="entry name" value="FBA_3"/>
    <property type="match status" value="1"/>
</dbReference>
<dbReference type="Proteomes" id="UP001341840">
    <property type="component" value="Unassembled WGS sequence"/>
</dbReference>
<evidence type="ECO:0000313" key="4">
    <source>
        <dbReference type="Proteomes" id="UP001341840"/>
    </source>
</evidence>
<accession>A0ABU6TUN2</accession>
<feature type="compositionally biased region" description="Basic and acidic residues" evidence="1">
    <location>
        <begin position="1"/>
        <end position="13"/>
    </location>
</feature>
<protein>
    <recommendedName>
        <fullName evidence="2">F-box associated beta-propeller type 3 domain-containing protein</fullName>
    </recommendedName>
</protein>
<reference evidence="3 4" key="1">
    <citation type="journal article" date="2023" name="Plants (Basel)">
        <title>Bridging the Gap: Combining Genomics and Transcriptomics Approaches to Understand Stylosanthes scabra, an Orphan Legume from the Brazilian Caatinga.</title>
        <authorList>
            <person name="Ferreira-Neto J.R.C."/>
            <person name="da Silva M.D."/>
            <person name="Binneck E."/>
            <person name="de Melo N.F."/>
            <person name="da Silva R.H."/>
            <person name="de Melo A.L.T.M."/>
            <person name="Pandolfi V."/>
            <person name="Bustamante F.O."/>
            <person name="Brasileiro-Vidal A.C."/>
            <person name="Benko-Iseppon A.M."/>
        </authorList>
    </citation>
    <scope>NUCLEOTIDE SEQUENCE [LARGE SCALE GENOMIC DNA]</scope>
    <source>
        <tissue evidence="3">Leaves</tissue>
    </source>
</reference>
<feature type="region of interest" description="Disordered" evidence="1">
    <location>
        <begin position="1"/>
        <end position="22"/>
    </location>
</feature>
<keyword evidence="4" id="KW-1185">Reference proteome</keyword>
<dbReference type="InterPro" id="IPR013187">
    <property type="entry name" value="F-box-assoc_dom_typ3"/>
</dbReference>
<evidence type="ECO:0000259" key="2">
    <source>
        <dbReference type="Pfam" id="PF08268"/>
    </source>
</evidence>
<evidence type="ECO:0000256" key="1">
    <source>
        <dbReference type="SAM" id="MobiDB-lite"/>
    </source>
</evidence>
<proteinExistence type="predicted"/>
<comment type="caution">
    <text evidence="3">The sequence shown here is derived from an EMBL/GenBank/DDBJ whole genome shotgun (WGS) entry which is preliminary data.</text>
</comment>
<sequence>MWIDDHNHAEKKPARGLQLTSRTPTMEELSEEMIMEIFLRLPARTLSCMKSVAERSYRIVGSGHGMLCLLHVDDVSCGHMHAVLWNPCTGFTFQSPRIRGYAKFCGFGYDHLSASYKFCGIIRKLGLSSFENSARIYTFGPNSPWRRIDDIPTDEDLSMADNKKGVYFGSSRECTLNWSFCHVVYYFDLSKETYGHFALPHRDSDDYDPWRRRMKEYGDAQSWTKLAMIPFHSHRPLIPLYISETDLLLLIIYPGFKVVVYNLKDGGFPVIEQFPHVIEKFNY</sequence>
<gene>
    <name evidence="3" type="ORF">PIB30_081840</name>
</gene>
<dbReference type="PANTHER" id="PTHR31672">
    <property type="entry name" value="BNACNNG10540D PROTEIN"/>
    <property type="match status" value="1"/>
</dbReference>
<organism evidence="3 4">
    <name type="scientific">Stylosanthes scabra</name>
    <dbReference type="NCBI Taxonomy" id="79078"/>
    <lineage>
        <taxon>Eukaryota</taxon>
        <taxon>Viridiplantae</taxon>
        <taxon>Streptophyta</taxon>
        <taxon>Embryophyta</taxon>
        <taxon>Tracheophyta</taxon>
        <taxon>Spermatophyta</taxon>
        <taxon>Magnoliopsida</taxon>
        <taxon>eudicotyledons</taxon>
        <taxon>Gunneridae</taxon>
        <taxon>Pentapetalae</taxon>
        <taxon>rosids</taxon>
        <taxon>fabids</taxon>
        <taxon>Fabales</taxon>
        <taxon>Fabaceae</taxon>
        <taxon>Papilionoideae</taxon>
        <taxon>50 kb inversion clade</taxon>
        <taxon>dalbergioids sensu lato</taxon>
        <taxon>Dalbergieae</taxon>
        <taxon>Pterocarpus clade</taxon>
        <taxon>Stylosanthes</taxon>
    </lineage>
</organism>
<dbReference type="EMBL" id="JASCZI010091858">
    <property type="protein sequence ID" value="MED6151363.1"/>
    <property type="molecule type" value="Genomic_DNA"/>
</dbReference>
<dbReference type="PANTHER" id="PTHR31672:SF13">
    <property type="entry name" value="F-BOX PROTEIN CPR30-LIKE"/>
    <property type="match status" value="1"/>
</dbReference>
<dbReference type="InterPro" id="IPR050796">
    <property type="entry name" value="SCF_F-box_component"/>
</dbReference>
<evidence type="ECO:0000313" key="3">
    <source>
        <dbReference type="EMBL" id="MED6151363.1"/>
    </source>
</evidence>
<feature type="domain" description="F-box associated beta-propeller type 3" evidence="2">
    <location>
        <begin position="55"/>
        <end position="203"/>
    </location>
</feature>